<sequence>MLRKRPSRRPFHEEELRHWLREQGVPPLDPTFQFDRQRWNQETRYQRRRISTKFRSWWISTAAVVLFGLVGAGYLIHVEHLQSLSRPPQTVARKTREHGWPTALWSALQWVKPRTRLMVGAPNRFMFAGSAWASHAKATANEYTIEIWAAQHMLPVNSAALDQVRTTQMPVLTIGSELTEPLPGMGAPGRLTPLIQHNPDWVAMTSAVESPIALGEGIQGFRYQSGTKTILDWSYNSWTFQVSGGSSAAQYQVARSVVHSADLWPSFTGLVAIRLNSKQVPIVAVDWWTHGQVFWLWLQQAHATNPSLAYSLLKSWKTF</sequence>
<dbReference type="AlphaFoldDB" id="A0A2T2WXR8"/>
<keyword evidence="1" id="KW-0812">Transmembrane</keyword>
<keyword evidence="1" id="KW-1133">Transmembrane helix</keyword>
<dbReference type="Proteomes" id="UP000242972">
    <property type="component" value="Unassembled WGS sequence"/>
</dbReference>
<comment type="caution">
    <text evidence="2">The sequence shown here is derived from an EMBL/GenBank/DDBJ whole genome shotgun (WGS) entry which is preliminary data.</text>
</comment>
<keyword evidence="1" id="KW-0472">Membrane</keyword>
<accession>A0A2T2WXR8</accession>
<proteinExistence type="predicted"/>
<gene>
    <name evidence="2" type="ORF">C7B46_19620</name>
</gene>
<protein>
    <submittedName>
        <fullName evidence="2">Uncharacterized protein</fullName>
    </submittedName>
</protein>
<evidence type="ECO:0000256" key="1">
    <source>
        <dbReference type="SAM" id="Phobius"/>
    </source>
</evidence>
<evidence type="ECO:0000313" key="2">
    <source>
        <dbReference type="EMBL" id="PSR27028.1"/>
    </source>
</evidence>
<feature type="transmembrane region" description="Helical" evidence="1">
    <location>
        <begin position="57"/>
        <end position="76"/>
    </location>
</feature>
<organism evidence="2 3">
    <name type="scientific">Sulfobacillus benefaciens</name>
    <dbReference type="NCBI Taxonomy" id="453960"/>
    <lineage>
        <taxon>Bacteria</taxon>
        <taxon>Bacillati</taxon>
        <taxon>Bacillota</taxon>
        <taxon>Clostridia</taxon>
        <taxon>Eubacteriales</taxon>
        <taxon>Clostridiales Family XVII. Incertae Sedis</taxon>
        <taxon>Sulfobacillus</taxon>
    </lineage>
</organism>
<evidence type="ECO:0000313" key="3">
    <source>
        <dbReference type="Proteomes" id="UP000242972"/>
    </source>
</evidence>
<dbReference type="EMBL" id="PXYW01000114">
    <property type="protein sequence ID" value="PSR27028.1"/>
    <property type="molecule type" value="Genomic_DNA"/>
</dbReference>
<reference evidence="2 3" key="1">
    <citation type="journal article" date="2014" name="BMC Genomics">
        <title>Comparison of environmental and isolate Sulfobacillus genomes reveals diverse carbon, sulfur, nitrogen, and hydrogen metabolisms.</title>
        <authorList>
            <person name="Justice N.B."/>
            <person name="Norman A."/>
            <person name="Brown C.T."/>
            <person name="Singh A."/>
            <person name="Thomas B.C."/>
            <person name="Banfield J.F."/>
        </authorList>
    </citation>
    <scope>NUCLEOTIDE SEQUENCE [LARGE SCALE GENOMIC DNA]</scope>
    <source>
        <strain evidence="2">AMDSBA4</strain>
    </source>
</reference>
<name>A0A2T2WXR8_9FIRM</name>